<keyword evidence="2" id="KW-1185">Reference proteome</keyword>
<sequence>MKEREEFASRKCNPRKQHLLLLYTFEPANKLYLLTLSLSSSNSCMKVKDIDLDMGAKLEARLGLAISSLPLLPTYIDGMKPAQNKIIFLIVDSKLRYTSILTKYVGVYVHRNYTSAAILR</sequence>
<evidence type="ECO:0000313" key="2">
    <source>
        <dbReference type="Proteomes" id="UP000675881"/>
    </source>
</evidence>
<dbReference type="EMBL" id="HG994582">
    <property type="protein sequence ID" value="CAF2906833.1"/>
    <property type="molecule type" value="Genomic_DNA"/>
</dbReference>
<accession>A0A7R8CV50</accession>
<organism evidence="1 2">
    <name type="scientific">Lepeophtheirus salmonis</name>
    <name type="common">Salmon louse</name>
    <name type="synonym">Caligus salmonis</name>
    <dbReference type="NCBI Taxonomy" id="72036"/>
    <lineage>
        <taxon>Eukaryota</taxon>
        <taxon>Metazoa</taxon>
        <taxon>Ecdysozoa</taxon>
        <taxon>Arthropoda</taxon>
        <taxon>Crustacea</taxon>
        <taxon>Multicrustacea</taxon>
        <taxon>Hexanauplia</taxon>
        <taxon>Copepoda</taxon>
        <taxon>Siphonostomatoida</taxon>
        <taxon>Caligidae</taxon>
        <taxon>Lepeophtheirus</taxon>
    </lineage>
</organism>
<proteinExistence type="predicted"/>
<dbReference type="Proteomes" id="UP000675881">
    <property type="component" value="Chromosome 3"/>
</dbReference>
<gene>
    <name evidence="1" type="ORF">LSAA_8103</name>
</gene>
<evidence type="ECO:0000313" key="1">
    <source>
        <dbReference type="EMBL" id="CAF2906833.1"/>
    </source>
</evidence>
<name>A0A7R8CV50_LEPSM</name>
<protein>
    <submittedName>
        <fullName evidence="1">(salmon louse) hypothetical protein</fullName>
    </submittedName>
</protein>
<reference evidence="1" key="1">
    <citation type="submission" date="2021-02" db="EMBL/GenBank/DDBJ databases">
        <authorList>
            <person name="Bekaert M."/>
        </authorList>
    </citation>
    <scope>NUCLEOTIDE SEQUENCE</scope>
    <source>
        <strain evidence="1">IoA-00</strain>
    </source>
</reference>
<dbReference type="AlphaFoldDB" id="A0A7R8CV50"/>